<keyword evidence="3" id="KW-1185">Reference proteome</keyword>
<dbReference type="SMART" id="SM00635">
    <property type="entry name" value="BID_2"/>
    <property type="match status" value="3"/>
</dbReference>
<feature type="domain" description="BIG2" evidence="1">
    <location>
        <begin position="292"/>
        <end position="369"/>
    </location>
</feature>
<dbReference type="AlphaFoldDB" id="A0A7X8SNS9"/>
<dbReference type="SUPFAM" id="SSF49373">
    <property type="entry name" value="Invasin/intimin cell-adhesion fragments"/>
    <property type="match status" value="3"/>
</dbReference>
<accession>A0A7X8SNS9</accession>
<dbReference type="Proteomes" id="UP000585050">
    <property type="component" value="Unassembled WGS sequence"/>
</dbReference>
<dbReference type="Pfam" id="PF02368">
    <property type="entry name" value="Big_2"/>
    <property type="match status" value="3"/>
</dbReference>
<gene>
    <name evidence="2" type="ORF">HGP29_20685</name>
</gene>
<evidence type="ECO:0000313" key="2">
    <source>
        <dbReference type="EMBL" id="NLR93628.1"/>
    </source>
</evidence>
<dbReference type="RefSeq" id="WP_168884343.1">
    <property type="nucleotide sequence ID" value="NZ_JABAIL010000007.1"/>
</dbReference>
<evidence type="ECO:0000313" key="3">
    <source>
        <dbReference type="Proteomes" id="UP000585050"/>
    </source>
</evidence>
<dbReference type="InterPro" id="IPR003343">
    <property type="entry name" value="Big_2"/>
</dbReference>
<dbReference type="Gene3D" id="2.60.40.1080">
    <property type="match status" value="3"/>
</dbReference>
<evidence type="ECO:0000259" key="1">
    <source>
        <dbReference type="SMART" id="SM00635"/>
    </source>
</evidence>
<feature type="domain" description="BIG2" evidence="1">
    <location>
        <begin position="30"/>
        <end position="109"/>
    </location>
</feature>
<proteinExistence type="predicted"/>
<dbReference type="InterPro" id="IPR008964">
    <property type="entry name" value="Invasin/intimin_cell_adhesion"/>
</dbReference>
<protein>
    <recommendedName>
        <fullName evidence="1">BIG2 domain-containing protein</fullName>
    </recommendedName>
</protein>
<comment type="caution">
    <text evidence="2">The sequence shown here is derived from an EMBL/GenBank/DDBJ whole genome shotgun (WGS) entry which is preliminary data.</text>
</comment>
<dbReference type="EMBL" id="JABAIL010000007">
    <property type="protein sequence ID" value="NLR93628.1"/>
    <property type="molecule type" value="Genomic_DNA"/>
</dbReference>
<feature type="domain" description="BIG2" evidence="1">
    <location>
        <begin position="117"/>
        <end position="195"/>
    </location>
</feature>
<reference evidence="2 3" key="1">
    <citation type="submission" date="2020-04" db="EMBL/GenBank/DDBJ databases">
        <title>Flammeovirga sp. SR4, a novel species isolated from seawater.</title>
        <authorList>
            <person name="Wang X."/>
        </authorList>
    </citation>
    <scope>NUCLEOTIDE SEQUENCE [LARGE SCALE GENOMIC DNA]</scope>
    <source>
        <strain evidence="2 3">SR4</strain>
    </source>
</reference>
<dbReference type="PROSITE" id="PS51257">
    <property type="entry name" value="PROKAR_LIPOPROTEIN"/>
    <property type="match status" value="1"/>
</dbReference>
<organism evidence="2 3">
    <name type="scientific">Flammeovirga agarivorans</name>
    <dbReference type="NCBI Taxonomy" id="2726742"/>
    <lineage>
        <taxon>Bacteria</taxon>
        <taxon>Pseudomonadati</taxon>
        <taxon>Bacteroidota</taxon>
        <taxon>Cytophagia</taxon>
        <taxon>Cytophagales</taxon>
        <taxon>Flammeovirgaceae</taxon>
        <taxon>Flammeovirga</taxon>
    </lineage>
</organism>
<sequence length="538" mass="59427">MKYLFYTVGTFLLSFLILGCEQKEEKNTTEYTKLSISPWQSPVDMTMGDTVQFMAFLQPNDDIAEVTWSTLENEDVISIDENGLVIAKTNGWATVLATHSSGMTDTSYIAVDDVVAEVEKIAFRERITNVVEGRTAYVNAYTTPYDVSEIGLIKYAMEDNSIATVDSTGMVTGLQVGLTTVSAITKNVLYEDIAAQASIKVHELVELTEISLASSVVNTFQGLEGKIDFTFLPENGNDTIFELFSSDTSIVAVDGDKYIAKDVGTAFIFLSNGKITEGPIEIEVEKAIDLEDFSIISENGENIIRTINETLQLSVLTIPENATNRKVVWSSSDETIATVDNAGLITATGQGMATITAISEEGGIEKSFTINVSEYLHYFTVGDDSNLESEFIPFEVTVETVTGSGYNGQEESMYKIVRGNHKNSYISFTFQKPLDLGTNGRFKFWAKIEDPGKEITNNRMSIIIRKSDAVGADQKHLGFVSIDTEQYGEWVQYEFDGSKFAGEPIDYFSVNIYCNQANADADGMVMYFNHLEGTYLKD</sequence>
<name>A0A7X8SNS9_9BACT</name>